<accession>A0ABX1TQX6</accession>
<keyword evidence="3" id="KW-1185">Reference proteome</keyword>
<organism evidence="2 3">
    <name type="scientific">Candidatus Competibacter phosphatis</name>
    <dbReference type="NCBI Taxonomy" id="221280"/>
    <lineage>
        <taxon>Bacteria</taxon>
        <taxon>Pseudomonadati</taxon>
        <taxon>Pseudomonadota</taxon>
        <taxon>Gammaproteobacteria</taxon>
        <taxon>Candidatus Competibacteraceae</taxon>
        <taxon>Candidatus Competibacter</taxon>
    </lineage>
</organism>
<evidence type="ECO:0000313" key="2">
    <source>
        <dbReference type="EMBL" id="NMQ20325.1"/>
    </source>
</evidence>
<dbReference type="Gene3D" id="2.60.120.260">
    <property type="entry name" value="Galactose-binding domain-like"/>
    <property type="match status" value="1"/>
</dbReference>
<sequence>MLFVALPWGISQAAAATVTVDVNLASRPTNTVIPSQALGAAVDGQDRGVSSAIFRPATLAAMRSVGLQPLSYRLRTELGIAVWHWNPRGRWSDPDHACGYWTSDNRVLDPIAISHGYRLPRRGNTIDQAENNGYSHLADGDLATFWKSNPYLDHRYTGEDDARHPQWLIADLGKRQAVNAIRIVWGVPYAKRYRVQYWDGEDPEYPDEYPPGSWRNFTMGVVLEAQGGDVTLRLTTKPVKVRFVRVLMNAASGTAPAGSSDIRDGLGYAIREVYLGRLEQGVLRDVIRHGTRRDHQTLFFVSSTDPWHRASDFDPTIEQPGIDQVFASGLTNDLPVLLPVGVLYDTPANGANLLSYVRRRGYSVRRVEIGEEPDGQYVAPEDYGALYLQVADALRAVDPGVELGGPSFQSLPPDPMMAWTGHDDIEDRPWLTRLLAYLQERGRSRDLAFLSFEWYPFDEICMPPGRHLPQGPSLLAEALDQLRRQGLPPSIPLLMTEYGYSVFATQAEVDLPGALFNADAVGQFLTLGGAATYLYGYEPSPLEREPTCETWGNNTLFLSDDRRRIRARTATYHGAWLLARQWVGAADQPHYVYSGHPDRTGNGAALISAYPILRPDGSWSVLLINKDPKRKWIVRIRFTGINGDGVEFLHAPADLYQFSAAQYRWRAAGAQSHPTRDRPPAHTSWSGAGVMTVGLPAWSLSVVRGQGPFPPKVN</sequence>
<protein>
    <submittedName>
        <fullName evidence="2">Discoidin domain-containing protein</fullName>
    </submittedName>
</protein>
<evidence type="ECO:0000259" key="1">
    <source>
        <dbReference type="PROSITE" id="PS50022"/>
    </source>
</evidence>
<feature type="domain" description="F5/8 type C" evidence="1">
    <location>
        <begin position="106"/>
        <end position="246"/>
    </location>
</feature>
<dbReference type="Gene3D" id="3.20.20.80">
    <property type="entry name" value="Glycosidases"/>
    <property type="match status" value="1"/>
</dbReference>
<proteinExistence type="predicted"/>
<reference evidence="2 3" key="1">
    <citation type="submission" date="2019-03" db="EMBL/GenBank/DDBJ databases">
        <title>Metabolic reconstructions from genomes of highly enriched 'Candidatus Accumulibacter' and 'Candidatus Competibacter' bioreactor populations.</title>
        <authorList>
            <person name="Annavajhala M.K."/>
            <person name="Welles L."/>
            <person name="Abbas B."/>
            <person name="Sorokin D."/>
            <person name="Park H."/>
            <person name="Van Loosdrecht M."/>
            <person name="Chandran K."/>
        </authorList>
    </citation>
    <scope>NUCLEOTIDE SEQUENCE [LARGE SCALE GENOMIC DNA]</scope>
    <source>
        <strain evidence="2 3">SBR_G</strain>
    </source>
</reference>
<dbReference type="InterPro" id="IPR008979">
    <property type="entry name" value="Galactose-bd-like_sf"/>
</dbReference>
<dbReference type="RefSeq" id="WP_169249597.1">
    <property type="nucleotide sequence ID" value="NZ_SPMZ01000044.1"/>
</dbReference>
<comment type="caution">
    <text evidence="2">The sequence shown here is derived from an EMBL/GenBank/DDBJ whole genome shotgun (WGS) entry which is preliminary data.</text>
</comment>
<dbReference type="InterPro" id="IPR017853">
    <property type="entry name" value="GH"/>
</dbReference>
<dbReference type="SUPFAM" id="SSF49785">
    <property type="entry name" value="Galactose-binding domain-like"/>
    <property type="match status" value="1"/>
</dbReference>
<dbReference type="InterPro" id="IPR000421">
    <property type="entry name" value="FA58C"/>
</dbReference>
<evidence type="ECO:0000313" key="3">
    <source>
        <dbReference type="Proteomes" id="UP000760480"/>
    </source>
</evidence>
<dbReference type="PROSITE" id="PS50022">
    <property type="entry name" value="FA58C_3"/>
    <property type="match status" value="1"/>
</dbReference>
<dbReference type="Pfam" id="PF00754">
    <property type="entry name" value="F5_F8_type_C"/>
    <property type="match status" value="1"/>
</dbReference>
<dbReference type="SUPFAM" id="SSF51445">
    <property type="entry name" value="(Trans)glycosidases"/>
    <property type="match status" value="1"/>
</dbReference>
<gene>
    <name evidence="2" type="ORF">E4P82_14640</name>
</gene>
<dbReference type="EMBL" id="SPMZ01000044">
    <property type="protein sequence ID" value="NMQ20325.1"/>
    <property type="molecule type" value="Genomic_DNA"/>
</dbReference>
<name>A0ABX1TQX6_9GAMM</name>
<dbReference type="Proteomes" id="UP000760480">
    <property type="component" value="Unassembled WGS sequence"/>
</dbReference>